<reference evidence="2 3" key="1">
    <citation type="submission" date="2021-06" db="EMBL/GenBank/DDBJ databases">
        <title>Description of novel taxa of the family Lachnospiraceae.</title>
        <authorList>
            <person name="Chaplin A.V."/>
            <person name="Sokolova S.R."/>
            <person name="Pikina A.P."/>
            <person name="Korzhanova M."/>
            <person name="Belova V."/>
            <person name="Korostin D."/>
            <person name="Efimov B.A."/>
        </authorList>
    </citation>
    <scope>NUCLEOTIDE SEQUENCE [LARGE SCALE GENOMIC DNA]</scope>
    <source>
        <strain evidence="2 3">ASD4241</strain>
    </source>
</reference>
<dbReference type="Proteomes" id="UP001314681">
    <property type="component" value="Unassembled WGS sequence"/>
</dbReference>
<dbReference type="InterPro" id="IPR037012">
    <property type="entry name" value="NanQ/TabA/YiaL_sf"/>
</dbReference>
<accession>A0ABS6K487</accession>
<dbReference type="InterPro" id="IPR037523">
    <property type="entry name" value="VOC_core"/>
</dbReference>
<gene>
    <name evidence="2" type="ORF">KTH90_04875</name>
</gene>
<dbReference type="RefSeq" id="WP_158349964.1">
    <property type="nucleotide sequence ID" value="NZ_JAHQCX010000002.1"/>
</dbReference>
<dbReference type="InterPro" id="IPR004360">
    <property type="entry name" value="Glyas_Fos-R_dOase_dom"/>
</dbReference>
<dbReference type="PANTHER" id="PTHR34986:SF1">
    <property type="entry name" value="PROTEIN YIAL"/>
    <property type="match status" value="1"/>
</dbReference>
<comment type="caution">
    <text evidence="2">The sequence shown here is derived from an EMBL/GenBank/DDBJ whole genome shotgun (WGS) entry which is preliminary data.</text>
</comment>
<dbReference type="NCBIfam" id="TIGR00022">
    <property type="entry name" value="YhcH/YjgK/YiaL family protein"/>
    <property type="match status" value="1"/>
</dbReference>
<dbReference type="PROSITE" id="PS51819">
    <property type="entry name" value="VOC"/>
    <property type="match status" value="1"/>
</dbReference>
<dbReference type="Pfam" id="PF04074">
    <property type="entry name" value="DUF386"/>
    <property type="match status" value="1"/>
</dbReference>
<dbReference type="CDD" id="cd06587">
    <property type="entry name" value="VOC"/>
    <property type="match status" value="1"/>
</dbReference>
<evidence type="ECO:0000259" key="1">
    <source>
        <dbReference type="PROSITE" id="PS51819"/>
    </source>
</evidence>
<dbReference type="Gene3D" id="2.60.120.370">
    <property type="entry name" value="YhcH/YjgK/YiaL"/>
    <property type="match status" value="1"/>
</dbReference>
<organism evidence="2 3">
    <name type="scientific">Diplocloster modestus</name>
    <dbReference type="NCBI Taxonomy" id="2850322"/>
    <lineage>
        <taxon>Bacteria</taxon>
        <taxon>Bacillati</taxon>
        <taxon>Bacillota</taxon>
        <taxon>Clostridia</taxon>
        <taxon>Lachnospirales</taxon>
        <taxon>Lachnospiraceae</taxon>
        <taxon>Diplocloster</taxon>
    </lineage>
</organism>
<dbReference type="Pfam" id="PF00903">
    <property type="entry name" value="Glyoxalase"/>
    <property type="match status" value="1"/>
</dbReference>
<dbReference type="SUPFAM" id="SSF51197">
    <property type="entry name" value="Clavaminate synthase-like"/>
    <property type="match status" value="1"/>
</dbReference>
<dbReference type="InterPro" id="IPR004375">
    <property type="entry name" value="NanQ/TabA/YiaL"/>
</dbReference>
<dbReference type="PANTHER" id="PTHR34986">
    <property type="entry name" value="EVOLVED BETA-GALACTOSIDASE SUBUNIT BETA"/>
    <property type="match status" value="1"/>
</dbReference>
<dbReference type="EMBL" id="JAHQCX010000002">
    <property type="protein sequence ID" value="MBU9725345.1"/>
    <property type="molecule type" value="Genomic_DNA"/>
</dbReference>
<feature type="domain" description="VOC" evidence="1">
    <location>
        <begin position="168"/>
        <end position="293"/>
    </location>
</feature>
<name>A0ABS6K487_9FIRM</name>
<evidence type="ECO:0000313" key="2">
    <source>
        <dbReference type="EMBL" id="MBU9725345.1"/>
    </source>
</evidence>
<evidence type="ECO:0000313" key="3">
    <source>
        <dbReference type="Proteomes" id="UP001314681"/>
    </source>
</evidence>
<dbReference type="Gene3D" id="3.10.180.10">
    <property type="entry name" value="2,3-Dihydroxybiphenyl 1,2-Dioxygenase, domain 1"/>
    <property type="match status" value="1"/>
</dbReference>
<protein>
    <submittedName>
        <fullName evidence="2">YhcH/YjgK/YiaL family protein</fullName>
    </submittedName>
</protein>
<sequence>MIIEKLESAGTYGWIGQELAKALDYLKHTDLKTLPEGRVEIDGDRMFAVVQVYKTSGEEELKFEAHRAYLDVQYIIEGTEKILISNIENFHQEAVPYRPEEDIVFYQETPKSVALILQEGDYAVFTPEDCHKTRCDVNGKEKQNVKKVIVKIRIHKDQEEINMGQKIGIHHLAVRVKDFESAKAFYTEGLGGTCYAQWNHPKGFPACMIRLNAGGILEVLGEGREELPDDFEERNGCFIHLALIVEDVEAAVERALEYGARLKGEIKDVDIPESMHLGAVYGPSGEIVEFLKYRDEPITEKAD</sequence>
<dbReference type="SUPFAM" id="SSF54593">
    <property type="entry name" value="Glyoxalase/Bleomycin resistance protein/Dihydroxybiphenyl dioxygenase"/>
    <property type="match status" value="1"/>
</dbReference>
<proteinExistence type="predicted"/>
<dbReference type="InterPro" id="IPR029068">
    <property type="entry name" value="Glyas_Bleomycin-R_OHBP_Dase"/>
</dbReference>
<keyword evidence="3" id="KW-1185">Reference proteome</keyword>